<dbReference type="AlphaFoldDB" id="A0A226DQ02"/>
<gene>
    <name evidence="1" type="ORF">Fcan01_18299</name>
</gene>
<sequence>MLHQIMKESNISIDQLASISEACNDYSHVEIRPRGYSLVDASKLPKMICNTLRVYYSTDVVHAFSNFLKTKKVIFVDASFISLDKVTAAINGNAEQFGALEEIDITMKVNVKELLHLAVIHPLRRLSIRIVNGDMLYAGISSLTECITRHAPMLEVLSLEFLQSRIKSEFCKFEGTEFPKLMRLYIGKDVTFVDTSSRDVDIFNFNGGIERGTLRSRFPVLNRIEIVEPSDSFYPLLNAQKITELRAKFGIQVIRNGVSN</sequence>
<protein>
    <submittedName>
        <fullName evidence="1">Uncharacterized protein</fullName>
    </submittedName>
</protein>
<dbReference type="Proteomes" id="UP000198287">
    <property type="component" value="Unassembled WGS sequence"/>
</dbReference>
<evidence type="ECO:0000313" key="2">
    <source>
        <dbReference type="Proteomes" id="UP000198287"/>
    </source>
</evidence>
<comment type="caution">
    <text evidence="1">The sequence shown here is derived from an EMBL/GenBank/DDBJ whole genome shotgun (WGS) entry which is preliminary data.</text>
</comment>
<name>A0A226DQ02_FOLCA</name>
<evidence type="ECO:0000313" key="1">
    <source>
        <dbReference type="EMBL" id="OXA47160.1"/>
    </source>
</evidence>
<reference evidence="1 2" key="1">
    <citation type="submission" date="2015-12" db="EMBL/GenBank/DDBJ databases">
        <title>The genome of Folsomia candida.</title>
        <authorList>
            <person name="Faddeeva A."/>
            <person name="Derks M.F."/>
            <person name="Anvar Y."/>
            <person name="Smit S."/>
            <person name="Van Straalen N."/>
            <person name="Roelofs D."/>
        </authorList>
    </citation>
    <scope>NUCLEOTIDE SEQUENCE [LARGE SCALE GENOMIC DNA]</scope>
    <source>
        <strain evidence="1 2">VU population</strain>
        <tissue evidence="1">Whole body</tissue>
    </source>
</reference>
<organism evidence="1 2">
    <name type="scientific">Folsomia candida</name>
    <name type="common">Springtail</name>
    <dbReference type="NCBI Taxonomy" id="158441"/>
    <lineage>
        <taxon>Eukaryota</taxon>
        <taxon>Metazoa</taxon>
        <taxon>Ecdysozoa</taxon>
        <taxon>Arthropoda</taxon>
        <taxon>Hexapoda</taxon>
        <taxon>Collembola</taxon>
        <taxon>Entomobryomorpha</taxon>
        <taxon>Isotomoidea</taxon>
        <taxon>Isotomidae</taxon>
        <taxon>Proisotominae</taxon>
        <taxon>Folsomia</taxon>
    </lineage>
</organism>
<proteinExistence type="predicted"/>
<dbReference type="EMBL" id="LNIX01000014">
    <property type="protein sequence ID" value="OXA47160.1"/>
    <property type="molecule type" value="Genomic_DNA"/>
</dbReference>
<accession>A0A226DQ02</accession>
<keyword evidence="2" id="KW-1185">Reference proteome</keyword>